<evidence type="ECO:0000313" key="2">
    <source>
        <dbReference type="Proteomes" id="UP000266552"/>
    </source>
</evidence>
<accession>A0A385TN48</accession>
<dbReference type="SUPFAM" id="SSF49785">
    <property type="entry name" value="Galactose-binding domain-like"/>
    <property type="match status" value="1"/>
</dbReference>
<dbReference type="AlphaFoldDB" id="A0A385TN48"/>
<dbReference type="Proteomes" id="UP000266552">
    <property type="component" value="Chromosome"/>
</dbReference>
<gene>
    <name evidence="1" type="ORF">D5F53_12280</name>
</gene>
<sequence>MPRIKMELLNREQNVRVEGDRHSQSSHDHVMEREDEDFTYLACQQLEYAAGDKFRITTEHPNRYLVVQLDEALFPSLVYVKGTSWEYEIPLSFKQAYPEKAFTRTKHYVSVRYATESEITQYRNLALNTHDQKHDSNAYPHAHANVETRNDPTFFARNAIDGIYANCNHGSYPYQSWGINQQADAELTLDFGRTVELDRIGLVLRGDFPHDSWWKEVTIAFSDGSTEQLYPVKSRSIQYFEIQPRKVEWLVLKRLIKGDEALFPALTQLEAYGKNVDVMEK</sequence>
<name>A0A385TN48_PAELA</name>
<protein>
    <recommendedName>
        <fullName evidence="3">Carbohydrate-binding protein</fullName>
    </recommendedName>
</protein>
<proteinExistence type="predicted"/>
<dbReference type="EMBL" id="CP032412">
    <property type="protein sequence ID" value="AYB44022.1"/>
    <property type="molecule type" value="Genomic_DNA"/>
</dbReference>
<dbReference type="Gene3D" id="2.60.120.260">
    <property type="entry name" value="Galactose-binding domain-like"/>
    <property type="match status" value="1"/>
</dbReference>
<keyword evidence="2" id="KW-1185">Reference proteome</keyword>
<evidence type="ECO:0008006" key="3">
    <source>
        <dbReference type="Google" id="ProtNLM"/>
    </source>
</evidence>
<reference evidence="1 2" key="1">
    <citation type="submission" date="2018-09" db="EMBL/GenBank/DDBJ databases">
        <title>Genome Sequence of Paenibacillus lautus Strain E7593-69, Azo Dye-Degrading Bacteria, Isolated from Commercial Tattoo Inks.</title>
        <authorList>
            <person name="Nho S.W."/>
            <person name="Kim S.-J."/>
            <person name="Kweon O."/>
            <person name="Cerniglia C.E."/>
        </authorList>
    </citation>
    <scope>NUCLEOTIDE SEQUENCE [LARGE SCALE GENOMIC DNA]</scope>
    <source>
        <strain evidence="1 2">E7593-69</strain>
    </source>
</reference>
<organism evidence="1 2">
    <name type="scientific">Paenibacillus lautus</name>
    <name type="common">Bacillus lautus</name>
    <dbReference type="NCBI Taxonomy" id="1401"/>
    <lineage>
        <taxon>Bacteria</taxon>
        <taxon>Bacillati</taxon>
        <taxon>Bacillota</taxon>
        <taxon>Bacilli</taxon>
        <taxon>Bacillales</taxon>
        <taxon>Paenibacillaceae</taxon>
        <taxon>Paenibacillus</taxon>
    </lineage>
</organism>
<evidence type="ECO:0000313" key="1">
    <source>
        <dbReference type="EMBL" id="AYB44022.1"/>
    </source>
</evidence>
<dbReference type="RefSeq" id="WP_119847932.1">
    <property type="nucleotide sequence ID" value="NZ_CP032412.1"/>
</dbReference>
<dbReference type="KEGG" id="plw:D5F53_12280"/>
<dbReference type="InterPro" id="IPR008979">
    <property type="entry name" value="Galactose-bd-like_sf"/>
</dbReference>